<gene>
    <name evidence="3" type="ORF">UBRO2_02944</name>
    <name evidence="2" type="ORF">UBRO_00801</name>
</gene>
<evidence type="ECO:0000313" key="2">
    <source>
        <dbReference type="EMBL" id="SAM68198.1"/>
    </source>
</evidence>
<evidence type="ECO:0000256" key="1">
    <source>
        <dbReference type="SAM" id="MobiDB-lite"/>
    </source>
</evidence>
<protein>
    <submittedName>
        <fullName evidence="2">Uncharacterized protein</fullName>
    </submittedName>
</protein>
<feature type="region of interest" description="Disordered" evidence="1">
    <location>
        <begin position="263"/>
        <end position="333"/>
    </location>
</feature>
<sequence>MHSFASSTFSLPANAEKKFKKTILHRLSLGKDKTSSDLSRSSSAVNLASRSTATLAAAPSEECASRRAFDLFSPYSQRPDIDAYASIPSSSRMPKTPNSGSNSKVSFDARTIRDTNSRVRSSSAIPRASPRSRKDERKAPPAPKLFLMSNEVFVIAAPPKKSATTAAVPMPVPVIMPRYSGSSSYSAASSSPMLSSVSSRSSDSWLDNLGISASSEEEMPAFPESVSVESLVAAELVLSRSSLDDIDYQLLANLCEFPVVPSRSPARMTHSESGHGAPKASRGRARSASHQMEPPVPAVPAHFTRSHVRSGSAPLSLGPLPPQPSQPPTEAVLRRTDQIKKRYSRQGSPLYTSSPMFEGAGSAFLSPRTAPGTPKVDRTLDLKFLEAGLSLDSKVAKRSHKRSASKTGSKSFDSHFTLLKDLKLTPGHIATPKDEEPQEFVSRFSENSDSGRDDASRLFSSLLSHKPGNASASKLPPLCTTYTISDAGTSDNCRRNSGIKTPEMVARSSSSSSSSYSDLPEIVSINANEIVFDLSRPSLDYRQVYAMAQEYAKSSGSVARGAKVASKKKQPAVQNGLDKKAFGLWNKSNRQTLDPVDRSYHLRKY</sequence>
<feature type="compositionally biased region" description="Polar residues" evidence="1">
    <location>
        <begin position="87"/>
        <end position="105"/>
    </location>
</feature>
<evidence type="ECO:0000313" key="4">
    <source>
        <dbReference type="Proteomes" id="UP000179920"/>
    </source>
</evidence>
<accession>A0A1K0GX84</accession>
<reference evidence="2" key="1">
    <citation type="submission" date="2016-04" db="EMBL/GenBank/DDBJ databases">
        <authorList>
            <person name="Evans L.H."/>
            <person name="Alamgir A."/>
            <person name="Owens N."/>
            <person name="Weber N.D."/>
            <person name="Virtaneva K."/>
            <person name="Barbian K."/>
            <person name="Babar A."/>
            <person name="Rosenke K."/>
        </authorList>
    </citation>
    <scope>NUCLEOTIDE SEQUENCE</scope>
    <source>
        <strain evidence="2">UB2112</strain>
    </source>
</reference>
<proteinExistence type="predicted"/>
<dbReference type="EMBL" id="LT558118">
    <property type="protein sequence ID" value="SAM68198.1"/>
    <property type="molecule type" value="Genomic_DNA"/>
</dbReference>
<reference evidence="3" key="3">
    <citation type="submission" date="2018-08" db="EMBL/GenBank/DDBJ databases">
        <authorList>
            <person name="Guldener U."/>
        </authorList>
    </citation>
    <scope>NUCLEOTIDE SEQUENCE</scope>
    <source>
        <strain evidence="3">UB2</strain>
    </source>
</reference>
<feature type="region of interest" description="Disordered" evidence="1">
    <location>
        <begin position="31"/>
        <end position="62"/>
    </location>
</feature>
<dbReference type="EMBL" id="ULHB01000050">
    <property type="protein sequence ID" value="SYW79260.1"/>
    <property type="molecule type" value="Genomic_DNA"/>
</dbReference>
<evidence type="ECO:0000313" key="5">
    <source>
        <dbReference type="Proteomes" id="UP000658997"/>
    </source>
</evidence>
<feature type="compositionally biased region" description="Low complexity" evidence="1">
    <location>
        <begin position="36"/>
        <end position="58"/>
    </location>
</feature>
<dbReference type="Proteomes" id="UP000658997">
    <property type="component" value="Unassembled WGS sequence"/>
</dbReference>
<feature type="region of interest" description="Disordered" evidence="1">
    <location>
        <begin position="493"/>
        <end position="514"/>
    </location>
</feature>
<dbReference type="Proteomes" id="UP000179920">
    <property type="component" value="Chromosome II"/>
</dbReference>
<name>A0A1K0GX84_9BASI</name>
<feature type="compositionally biased region" description="Low complexity" evidence="1">
    <location>
        <begin position="118"/>
        <end position="129"/>
    </location>
</feature>
<dbReference type="OrthoDB" id="2553048at2759"/>
<dbReference type="AlphaFoldDB" id="A0A1K0GX84"/>
<organism evidence="2 4">
    <name type="scientific">Ustilago bromivora</name>
    <dbReference type="NCBI Taxonomy" id="307758"/>
    <lineage>
        <taxon>Eukaryota</taxon>
        <taxon>Fungi</taxon>
        <taxon>Dikarya</taxon>
        <taxon>Basidiomycota</taxon>
        <taxon>Ustilaginomycotina</taxon>
        <taxon>Ustilaginomycetes</taxon>
        <taxon>Ustilaginales</taxon>
        <taxon>Ustilaginaceae</taxon>
        <taxon>Ustilago</taxon>
    </lineage>
</organism>
<feature type="region of interest" description="Disordered" evidence="1">
    <location>
        <begin position="427"/>
        <end position="455"/>
    </location>
</feature>
<evidence type="ECO:0000313" key="3">
    <source>
        <dbReference type="EMBL" id="SYW79260.1"/>
    </source>
</evidence>
<feature type="region of interest" description="Disordered" evidence="1">
    <location>
        <begin position="85"/>
        <end position="141"/>
    </location>
</feature>
<reference evidence="4" key="2">
    <citation type="submission" date="2016-04" db="EMBL/GenBank/DDBJ databases">
        <authorList>
            <person name="Guldener U."/>
            <person name="Guldener U."/>
        </authorList>
    </citation>
    <scope>NUCLEOTIDE SEQUENCE [LARGE SCALE GENOMIC DNA]</scope>
    <source>
        <strain evidence="4">UB2112</strain>
    </source>
</reference>
<keyword evidence="5" id="KW-1185">Reference proteome</keyword>